<accession>A0ABV0P035</accession>
<gene>
    <name evidence="1" type="ORF">GOODEAATRI_034513</name>
</gene>
<name>A0ABV0P035_9TELE</name>
<protein>
    <submittedName>
        <fullName evidence="1">Uncharacterized protein</fullName>
    </submittedName>
</protein>
<dbReference type="Proteomes" id="UP001476798">
    <property type="component" value="Unassembled WGS sequence"/>
</dbReference>
<reference evidence="1 2" key="1">
    <citation type="submission" date="2021-06" db="EMBL/GenBank/DDBJ databases">
        <authorList>
            <person name="Palmer J.M."/>
        </authorList>
    </citation>
    <scope>NUCLEOTIDE SEQUENCE [LARGE SCALE GENOMIC DNA]</scope>
    <source>
        <strain evidence="1 2">GA_2019</strain>
        <tissue evidence="1">Muscle</tissue>
    </source>
</reference>
<dbReference type="EMBL" id="JAHRIO010059120">
    <property type="protein sequence ID" value="MEQ2177049.1"/>
    <property type="molecule type" value="Genomic_DNA"/>
</dbReference>
<organism evidence="1 2">
    <name type="scientific">Goodea atripinnis</name>
    <dbReference type="NCBI Taxonomy" id="208336"/>
    <lineage>
        <taxon>Eukaryota</taxon>
        <taxon>Metazoa</taxon>
        <taxon>Chordata</taxon>
        <taxon>Craniata</taxon>
        <taxon>Vertebrata</taxon>
        <taxon>Euteleostomi</taxon>
        <taxon>Actinopterygii</taxon>
        <taxon>Neopterygii</taxon>
        <taxon>Teleostei</taxon>
        <taxon>Neoteleostei</taxon>
        <taxon>Acanthomorphata</taxon>
        <taxon>Ovalentaria</taxon>
        <taxon>Atherinomorphae</taxon>
        <taxon>Cyprinodontiformes</taxon>
        <taxon>Goodeidae</taxon>
        <taxon>Goodea</taxon>
    </lineage>
</organism>
<evidence type="ECO:0000313" key="1">
    <source>
        <dbReference type="EMBL" id="MEQ2177049.1"/>
    </source>
</evidence>
<sequence length="104" mass="11612">MMMFKVGCFMSGFLQSFDGQDLNHSGRNRNKHRMSVISDNCKSFIASRLFPYVIVCVGTCGEQSVPPSPTYAPLCAYRPRVSLCSSPWCMFPLTDVGNYSVDPQ</sequence>
<comment type="caution">
    <text evidence="1">The sequence shown here is derived from an EMBL/GenBank/DDBJ whole genome shotgun (WGS) entry which is preliminary data.</text>
</comment>
<keyword evidence="2" id="KW-1185">Reference proteome</keyword>
<proteinExistence type="predicted"/>
<evidence type="ECO:0000313" key="2">
    <source>
        <dbReference type="Proteomes" id="UP001476798"/>
    </source>
</evidence>